<dbReference type="InterPro" id="IPR049552">
    <property type="entry name" value="PKS_DH_N"/>
</dbReference>
<dbReference type="InterPro" id="IPR006162">
    <property type="entry name" value="Ppantetheine_attach_site"/>
</dbReference>
<evidence type="ECO:0000256" key="3">
    <source>
        <dbReference type="ARBA" id="ARBA00022553"/>
    </source>
</evidence>
<dbReference type="Pfam" id="PF00698">
    <property type="entry name" value="Acyl_transf_1"/>
    <property type="match status" value="1"/>
</dbReference>
<dbReference type="PANTHER" id="PTHR43775:SF37">
    <property type="entry name" value="SI:DKEY-61P9.11"/>
    <property type="match status" value="1"/>
</dbReference>
<feature type="domain" description="Ketosynthase family 3 (KS3)" evidence="9">
    <location>
        <begin position="1"/>
        <end position="284"/>
    </location>
</feature>
<dbReference type="SMART" id="SM00825">
    <property type="entry name" value="PKS_KS"/>
    <property type="match status" value="1"/>
</dbReference>
<gene>
    <name evidence="11" type="ORF">D9757_001120</name>
</gene>
<dbReference type="SUPFAM" id="SSF53901">
    <property type="entry name" value="Thiolase-like"/>
    <property type="match status" value="2"/>
</dbReference>
<reference evidence="11 12" key="1">
    <citation type="journal article" date="2020" name="ISME J.">
        <title>Uncovering the hidden diversity of litter-decomposition mechanisms in mushroom-forming fungi.</title>
        <authorList>
            <person name="Floudas D."/>
            <person name="Bentzer J."/>
            <person name="Ahren D."/>
            <person name="Johansson T."/>
            <person name="Persson P."/>
            <person name="Tunlid A."/>
        </authorList>
    </citation>
    <scope>NUCLEOTIDE SEQUENCE [LARGE SCALE GENOMIC DNA]</scope>
    <source>
        <strain evidence="11 12">CBS 406.79</strain>
    </source>
</reference>
<dbReference type="InterPro" id="IPR014031">
    <property type="entry name" value="Ketoacyl_synth_C"/>
</dbReference>
<dbReference type="NCBIfam" id="TIGR04532">
    <property type="entry name" value="PT_fungal_PKS"/>
    <property type="match status" value="1"/>
</dbReference>
<evidence type="ECO:0000256" key="5">
    <source>
        <dbReference type="ARBA" id="ARBA00023026"/>
    </source>
</evidence>
<dbReference type="SUPFAM" id="SSF52151">
    <property type="entry name" value="FabD/lysophospholipase-like"/>
    <property type="match status" value="1"/>
</dbReference>
<evidence type="ECO:0000256" key="4">
    <source>
        <dbReference type="ARBA" id="ARBA00022679"/>
    </source>
</evidence>
<dbReference type="InterPro" id="IPR001031">
    <property type="entry name" value="Thioesterase"/>
</dbReference>
<feature type="domain" description="PKS/mFAS DH" evidence="10">
    <location>
        <begin position="773"/>
        <end position="1082"/>
    </location>
</feature>
<dbReference type="OrthoDB" id="329835at2759"/>
<name>A0A8H5MGI0_9AGAR</name>
<dbReference type="SMART" id="SM00823">
    <property type="entry name" value="PKS_PP"/>
    <property type="match status" value="2"/>
</dbReference>
<dbReference type="PANTHER" id="PTHR43775">
    <property type="entry name" value="FATTY ACID SYNTHASE"/>
    <property type="match status" value="1"/>
</dbReference>
<dbReference type="SUPFAM" id="SSF47336">
    <property type="entry name" value="ACP-like"/>
    <property type="match status" value="2"/>
</dbReference>
<feature type="region of interest" description="C-terminal hotdog fold" evidence="6">
    <location>
        <begin position="929"/>
        <end position="1082"/>
    </location>
</feature>
<dbReference type="InterPro" id="IPR029058">
    <property type="entry name" value="AB_hydrolase_fold"/>
</dbReference>
<feature type="domain" description="Carrier" evidence="8">
    <location>
        <begin position="1154"/>
        <end position="1229"/>
    </location>
</feature>
<dbReference type="InterPro" id="IPR020806">
    <property type="entry name" value="PKS_PP-bd"/>
</dbReference>
<dbReference type="PROSITE" id="PS00606">
    <property type="entry name" value="KS3_1"/>
    <property type="match status" value="1"/>
</dbReference>
<dbReference type="InterPro" id="IPR020841">
    <property type="entry name" value="PKS_Beta-ketoAc_synthase_dom"/>
</dbReference>
<dbReference type="PROSITE" id="PS50075">
    <property type="entry name" value="CARRIER"/>
    <property type="match status" value="2"/>
</dbReference>
<dbReference type="InterPro" id="IPR020802">
    <property type="entry name" value="TesA-like"/>
</dbReference>
<dbReference type="Gene3D" id="3.40.366.10">
    <property type="entry name" value="Malonyl-Coenzyme A Acyl Carrier Protein, domain 2"/>
    <property type="match status" value="1"/>
</dbReference>
<dbReference type="Proteomes" id="UP000518752">
    <property type="component" value="Unassembled WGS sequence"/>
</dbReference>
<dbReference type="InterPro" id="IPR016035">
    <property type="entry name" value="Acyl_Trfase/lysoPLipase"/>
</dbReference>
<evidence type="ECO:0000256" key="1">
    <source>
        <dbReference type="ARBA" id="ARBA00005179"/>
    </source>
</evidence>
<dbReference type="EMBL" id="JAACJN010000003">
    <property type="protein sequence ID" value="KAF5393009.1"/>
    <property type="molecule type" value="Genomic_DNA"/>
</dbReference>
<evidence type="ECO:0000259" key="10">
    <source>
        <dbReference type="PROSITE" id="PS52019"/>
    </source>
</evidence>
<dbReference type="PROSITE" id="PS00012">
    <property type="entry name" value="PHOSPHOPANTETHEINE"/>
    <property type="match status" value="2"/>
</dbReference>
<dbReference type="InterPro" id="IPR009081">
    <property type="entry name" value="PP-bd_ACP"/>
</dbReference>
<dbReference type="GO" id="GO:0004312">
    <property type="term" value="F:fatty acid synthase activity"/>
    <property type="evidence" value="ECO:0007669"/>
    <property type="project" value="TreeGrafter"/>
</dbReference>
<dbReference type="PROSITE" id="PS52019">
    <property type="entry name" value="PKS_MFAS_DH"/>
    <property type="match status" value="1"/>
</dbReference>
<keyword evidence="4" id="KW-0808">Transferase</keyword>
<dbReference type="Gene3D" id="3.30.70.3290">
    <property type="match status" value="1"/>
</dbReference>
<evidence type="ECO:0000259" key="9">
    <source>
        <dbReference type="PROSITE" id="PS52004"/>
    </source>
</evidence>
<feature type="domain" description="Carrier" evidence="8">
    <location>
        <begin position="1268"/>
        <end position="1345"/>
    </location>
</feature>
<dbReference type="GO" id="GO:0044550">
    <property type="term" value="P:secondary metabolite biosynthetic process"/>
    <property type="evidence" value="ECO:0007669"/>
    <property type="project" value="TreeGrafter"/>
</dbReference>
<evidence type="ECO:0000313" key="11">
    <source>
        <dbReference type="EMBL" id="KAF5393009.1"/>
    </source>
</evidence>
<dbReference type="CDD" id="cd00833">
    <property type="entry name" value="PKS"/>
    <property type="match status" value="1"/>
</dbReference>
<dbReference type="Pfam" id="PF02801">
    <property type="entry name" value="Ketoacyl-synt_C"/>
    <property type="match status" value="1"/>
</dbReference>
<dbReference type="GO" id="GO:0006633">
    <property type="term" value="P:fatty acid biosynthetic process"/>
    <property type="evidence" value="ECO:0007669"/>
    <property type="project" value="InterPro"/>
</dbReference>
<sequence length="1618" mass="176598">MSGRISYAMKLSGPSVVLDTACAASVVTIYLACRALMNGDCTAALAGGVNTISSPDMTLGLDRAHFLSPTGQCKPWDISADGYSRSEGVGLFVLKKLSDAVRENDRILGIIRGVEVNHSGEAQSITHPHAPTQFALYERLLRRSGVDRGLVNVIEAHGTGTQAGDPNELEGLRRAFASSSVTGVKRTKDNPLHITSVKANIGHLEAASGSASLAKLLLMMKHRTIPRVVSLRNLNPSIKPLEDDGVCIARQNMEWVPAREGMPRVALLNNFGAAGQNAALLVEEYIAPPRKTNDVQASHSQALPLLFGASAKDKEALYRLRDRYVELLEGEEGEGVNLVDVAYTATARRQVYESRFVVTASTKEELVANLKHAVVQPNCPLSSSAKAIFMFSGQGGQYLGMGRSLYTTVPKFRKDIDLCHRTLVDMGFPGILDIIQADGSKSGLDKLVEFEAYQASVFSLQYALAQLWISWGIQPAAVVGHSIGEYAALVIAGVLDLRSALFVVASRVRLMVQKCPVETTGMLAVNMKPEDASRILSTESSVTGVTIACFNSPVDVVLGGPVEALKRLKGNFDAERLCKSVLLSVPYGYHTDAMLPITTDLNAVGDSVAFRAPKIPVVSNVTGAVVEPGNSGYFTAEYFSEHCMQPVQFTEGIQALMASPLVDTKCCIEIGPHPTTIPMLKVNPMVTERETWFAWSLRKNEDHWKTLSESLATMYMRGMPLQWRRVYEHLSPTCIELPSYPFSYSSFWVQYREYIGATPTNVPVAPVQSNNIHAYTALDKWIQYPSAENEYEAVFESSMGPLVPLITGHGVGDHPLCPASVYHEIVLSGIRLASRELEYEHEKDVTVLKSVEYLKPLVYTENDTRILRTRVTHVDTNGGSFTVSSCYPESEAETVHCSGEFQVRDSEKSATKFQRHEPILLRDIDAVCSNTGSETFSTRTVYQVIFPRVVSYSEAYHTVRKVFVHPNGYDAYAIARVDESRSPGNFIVNPIFMDTVLHVSGFVANMRADTLDALICNQVDSVKIFSEKLDLSLEYGVYTQSAWIAEENSVIADAYAIALPSRRIVGHIKGIHFRKLRLASIKRALSLSAGVSTSHHPPASLNPRPAMITSSTSIKTALNHHASVSASRHVSRAKTQTNAATLPSKNAMPSTRESDIWTAVLDIIASTCGISLSELDSNADLSALGVDSLMGIEMSSRLQASFPDSTFDARALLMLSTPAQIAQEVMSKTLSIQADGVATDSSLSGSAHLDESNIITAVATPRSTPSVLSDIHDDISVRAIIASMLELNAQEIEDDDDLESLGMDSLSAMESLDALRKATQMKLPSNLFEIHTTVRAVDKYISSMKNSTRPRPDFVTRPLQLLDSTTSGLPFGPIPVPIQRSGNDNIPLFLIHDGSGLINHYERMISIDRDVWGIYNPNFNGNEEWSDIESMATHYSKLIDETVPAGPMLIGGWSFGGVVAYEIARCLLSLGRDVQGILLIDPPSPVGHVPLSEALLQEILSRRGSGISSNAARLVRRQFKLNSGLMGRYSTKTQHDIVPVKVAFLRSQEGLSLTGTVPVPKWLANRSDVRDAVVGWEPLVRGPIEVLDIPGNHFEPFLPAHIEEVSRKIEEGCHLVTI</sequence>
<proteinExistence type="predicted"/>
<dbReference type="InterPro" id="IPR050091">
    <property type="entry name" value="PKS_NRPS_Biosynth_Enz"/>
</dbReference>
<dbReference type="InterPro" id="IPR016036">
    <property type="entry name" value="Malonyl_transacylase_ACP-bd"/>
</dbReference>
<accession>A0A8H5MGI0</accession>
<feature type="active site" description="Proton donor; for dehydratase activity" evidence="6">
    <location>
        <position position="994"/>
    </location>
</feature>
<evidence type="ECO:0000256" key="2">
    <source>
        <dbReference type="ARBA" id="ARBA00022450"/>
    </source>
</evidence>
<dbReference type="SMART" id="SM00827">
    <property type="entry name" value="PKS_AT"/>
    <property type="match status" value="1"/>
</dbReference>
<feature type="region of interest" description="Disordered" evidence="7">
    <location>
        <begin position="1125"/>
        <end position="1148"/>
    </location>
</feature>
<dbReference type="GO" id="GO:0004315">
    <property type="term" value="F:3-oxoacyl-[acyl-carrier-protein] synthase activity"/>
    <property type="evidence" value="ECO:0007669"/>
    <property type="project" value="InterPro"/>
</dbReference>
<dbReference type="Pfam" id="PF00975">
    <property type="entry name" value="Thioesterase"/>
    <property type="match status" value="1"/>
</dbReference>
<dbReference type="Gene3D" id="3.40.47.10">
    <property type="match status" value="1"/>
</dbReference>
<keyword evidence="12" id="KW-1185">Reference proteome</keyword>
<protein>
    <recommendedName>
        <fullName evidence="13">Polyketide synthase</fullName>
    </recommendedName>
</protein>
<dbReference type="InterPro" id="IPR036736">
    <property type="entry name" value="ACP-like_sf"/>
</dbReference>
<dbReference type="InterPro" id="IPR030918">
    <property type="entry name" value="PT_fungal_PKS"/>
</dbReference>
<feature type="region of interest" description="N-terminal hotdog fold" evidence="6">
    <location>
        <begin position="773"/>
        <end position="908"/>
    </location>
</feature>
<keyword evidence="2" id="KW-0596">Phosphopantetheine</keyword>
<evidence type="ECO:0008006" key="13">
    <source>
        <dbReference type="Google" id="ProtNLM"/>
    </source>
</evidence>
<dbReference type="Pfam" id="PF00550">
    <property type="entry name" value="PP-binding"/>
    <property type="match status" value="2"/>
</dbReference>
<dbReference type="Gene3D" id="1.10.1200.10">
    <property type="entry name" value="ACP-like"/>
    <property type="match status" value="2"/>
</dbReference>
<dbReference type="GO" id="GO:0031177">
    <property type="term" value="F:phosphopantetheine binding"/>
    <property type="evidence" value="ECO:0007669"/>
    <property type="project" value="InterPro"/>
</dbReference>
<dbReference type="InterPro" id="IPR042104">
    <property type="entry name" value="PKS_dehydratase_sf"/>
</dbReference>
<comment type="caution">
    <text evidence="11">The sequence shown here is derived from an EMBL/GenBank/DDBJ whole genome shotgun (WGS) entry which is preliminary data.</text>
</comment>
<dbReference type="InterPro" id="IPR014043">
    <property type="entry name" value="Acyl_transferase_dom"/>
</dbReference>
<evidence type="ECO:0000256" key="7">
    <source>
        <dbReference type="SAM" id="MobiDB-lite"/>
    </source>
</evidence>
<dbReference type="InterPro" id="IPR001227">
    <property type="entry name" value="Ac_transferase_dom_sf"/>
</dbReference>
<comment type="pathway">
    <text evidence="1">Secondary metabolite biosynthesis.</text>
</comment>
<dbReference type="InterPro" id="IPR018201">
    <property type="entry name" value="Ketoacyl_synth_AS"/>
</dbReference>
<dbReference type="InterPro" id="IPR014030">
    <property type="entry name" value="Ketoacyl_synth_N"/>
</dbReference>
<feature type="active site" description="Proton acceptor; for dehydratase activity" evidence="6">
    <location>
        <position position="809"/>
    </location>
</feature>
<organism evidence="11 12">
    <name type="scientific">Collybiopsis confluens</name>
    <dbReference type="NCBI Taxonomy" id="2823264"/>
    <lineage>
        <taxon>Eukaryota</taxon>
        <taxon>Fungi</taxon>
        <taxon>Dikarya</taxon>
        <taxon>Basidiomycota</taxon>
        <taxon>Agaricomycotina</taxon>
        <taxon>Agaricomycetes</taxon>
        <taxon>Agaricomycetidae</taxon>
        <taxon>Agaricales</taxon>
        <taxon>Marasmiineae</taxon>
        <taxon>Omphalotaceae</taxon>
        <taxon>Collybiopsis</taxon>
    </lineage>
</organism>
<dbReference type="Gene3D" id="3.40.50.1820">
    <property type="entry name" value="alpha/beta hydrolase"/>
    <property type="match status" value="1"/>
</dbReference>
<dbReference type="PROSITE" id="PS52004">
    <property type="entry name" value="KS3_2"/>
    <property type="match status" value="1"/>
</dbReference>
<feature type="compositionally biased region" description="Polar residues" evidence="7">
    <location>
        <begin position="1134"/>
        <end position="1148"/>
    </location>
</feature>
<evidence type="ECO:0000313" key="12">
    <source>
        <dbReference type="Proteomes" id="UP000518752"/>
    </source>
</evidence>
<keyword evidence="5" id="KW-0843">Virulence</keyword>
<dbReference type="Pfam" id="PF21089">
    <property type="entry name" value="PKS_DH_N"/>
    <property type="match status" value="1"/>
</dbReference>
<dbReference type="Gene3D" id="3.10.129.110">
    <property type="entry name" value="Polyketide synthase dehydratase"/>
    <property type="match status" value="1"/>
</dbReference>
<dbReference type="SMART" id="SM00824">
    <property type="entry name" value="PKS_TE"/>
    <property type="match status" value="1"/>
</dbReference>
<dbReference type="Pfam" id="PF22621">
    <property type="entry name" value="CurL-like_PKS_C"/>
    <property type="match status" value="1"/>
</dbReference>
<dbReference type="InterPro" id="IPR049900">
    <property type="entry name" value="PKS_mFAS_DH"/>
</dbReference>
<dbReference type="Pfam" id="PF00109">
    <property type="entry name" value="ketoacyl-synt"/>
    <property type="match status" value="1"/>
</dbReference>
<dbReference type="InterPro" id="IPR016039">
    <property type="entry name" value="Thiolase-like"/>
</dbReference>
<dbReference type="SUPFAM" id="SSF55048">
    <property type="entry name" value="Probable ACP-binding domain of malonyl-CoA ACP transacylase"/>
    <property type="match status" value="1"/>
</dbReference>
<evidence type="ECO:0000259" key="8">
    <source>
        <dbReference type="PROSITE" id="PS50075"/>
    </source>
</evidence>
<evidence type="ECO:0000256" key="6">
    <source>
        <dbReference type="PROSITE-ProRule" id="PRU01363"/>
    </source>
</evidence>
<keyword evidence="3" id="KW-0597">Phosphoprotein</keyword>
<dbReference type="SUPFAM" id="SSF53474">
    <property type="entry name" value="alpha/beta-Hydrolases"/>
    <property type="match status" value="1"/>
</dbReference>